<proteinExistence type="predicted"/>
<feature type="compositionally biased region" description="Low complexity" evidence="1">
    <location>
        <begin position="25"/>
        <end position="34"/>
    </location>
</feature>
<keyword evidence="3" id="KW-1185">Reference proteome</keyword>
<evidence type="ECO:0000256" key="1">
    <source>
        <dbReference type="SAM" id="MobiDB-lite"/>
    </source>
</evidence>
<feature type="compositionally biased region" description="Polar residues" evidence="1">
    <location>
        <begin position="1"/>
        <end position="12"/>
    </location>
</feature>
<reference evidence="2" key="2">
    <citation type="submission" date="2022-10" db="EMBL/GenBank/DDBJ databases">
        <authorList>
            <consortium name="ENA_rothamsted_submissions"/>
            <consortium name="culmorum"/>
            <person name="King R."/>
        </authorList>
    </citation>
    <scope>NUCLEOTIDE SEQUENCE</scope>
</reference>
<feature type="region of interest" description="Disordered" evidence="1">
    <location>
        <begin position="1"/>
        <end position="49"/>
    </location>
</feature>
<feature type="region of interest" description="Disordered" evidence="1">
    <location>
        <begin position="91"/>
        <end position="110"/>
    </location>
</feature>
<evidence type="ECO:0000313" key="3">
    <source>
        <dbReference type="Proteomes" id="UP001153714"/>
    </source>
</evidence>
<protein>
    <submittedName>
        <fullName evidence="2">Uncharacterized protein</fullName>
    </submittedName>
</protein>
<sequence>MDGKTSGPSTTMVLLVPKVPKEVVDTMSDTTTSDEAGEGSSHSGYRTPKKKIKRVCTFQEDCLKSYSWLKPAKENIKANCTLCQKEFNISHGGKNDINRHQDRIDHKKRKESAWSTISLKQF</sequence>
<reference evidence="2" key="1">
    <citation type="submission" date="2021-12" db="EMBL/GenBank/DDBJ databases">
        <authorList>
            <person name="King R."/>
        </authorList>
    </citation>
    <scope>NUCLEOTIDE SEQUENCE</scope>
</reference>
<dbReference type="OrthoDB" id="8065135at2759"/>
<feature type="compositionally biased region" description="Basic and acidic residues" evidence="1">
    <location>
        <begin position="93"/>
        <end position="105"/>
    </location>
</feature>
<gene>
    <name evidence="2" type="ORF">DIATSA_LOCUS678</name>
</gene>
<dbReference type="Proteomes" id="UP001153714">
    <property type="component" value="Chromosome 1"/>
</dbReference>
<name>A0A9N9QPQ2_9NEOP</name>
<organism evidence="2 3">
    <name type="scientific">Diatraea saccharalis</name>
    <name type="common">sugarcane borer</name>
    <dbReference type="NCBI Taxonomy" id="40085"/>
    <lineage>
        <taxon>Eukaryota</taxon>
        <taxon>Metazoa</taxon>
        <taxon>Ecdysozoa</taxon>
        <taxon>Arthropoda</taxon>
        <taxon>Hexapoda</taxon>
        <taxon>Insecta</taxon>
        <taxon>Pterygota</taxon>
        <taxon>Neoptera</taxon>
        <taxon>Endopterygota</taxon>
        <taxon>Lepidoptera</taxon>
        <taxon>Glossata</taxon>
        <taxon>Ditrysia</taxon>
        <taxon>Pyraloidea</taxon>
        <taxon>Crambidae</taxon>
        <taxon>Crambinae</taxon>
        <taxon>Diatraea</taxon>
    </lineage>
</organism>
<evidence type="ECO:0000313" key="2">
    <source>
        <dbReference type="EMBL" id="CAG9782421.1"/>
    </source>
</evidence>
<dbReference type="AlphaFoldDB" id="A0A9N9QPQ2"/>
<accession>A0A9N9QPQ2</accession>
<dbReference type="EMBL" id="OU893332">
    <property type="protein sequence ID" value="CAG9782421.1"/>
    <property type="molecule type" value="Genomic_DNA"/>
</dbReference>